<dbReference type="GO" id="GO:0016853">
    <property type="term" value="F:isomerase activity"/>
    <property type="evidence" value="ECO:0007669"/>
    <property type="project" value="UniProtKB-KW"/>
</dbReference>
<feature type="domain" description="Xylose isomerase-like TIM barrel" evidence="1">
    <location>
        <begin position="50"/>
        <end position="247"/>
    </location>
</feature>
<dbReference type="RefSeq" id="WP_264516368.1">
    <property type="nucleotide sequence ID" value="NZ_JAPDDR010000018.1"/>
</dbReference>
<comment type="caution">
    <text evidence="2">The sequence shown here is derived from an EMBL/GenBank/DDBJ whole genome shotgun (WGS) entry which is preliminary data.</text>
</comment>
<reference evidence="2" key="1">
    <citation type="submission" date="2022-10" db="EMBL/GenBank/DDBJ databases">
        <title>Luteolibacter sp. GHJ8, whole genome shotgun sequencing project.</title>
        <authorList>
            <person name="Zhao G."/>
            <person name="Shen L."/>
        </authorList>
    </citation>
    <scope>NUCLEOTIDE SEQUENCE</scope>
    <source>
        <strain evidence="2">GHJ8</strain>
    </source>
</reference>
<dbReference type="Pfam" id="PF01261">
    <property type="entry name" value="AP_endonuc_2"/>
    <property type="match status" value="1"/>
</dbReference>
<accession>A0ABT3GBA5</accession>
<dbReference type="EMBL" id="JAPDDR010000018">
    <property type="protein sequence ID" value="MCW1916771.1"/>
    <property type="molecule type" value="Genomic_DNA"/>
</dbReference>
<organism evidence="2 3">
    <name type="scientific">Luteolibacter rhizosphaerae</name>
    <dbReference type="NCBI Taxonomy" id="2989719"/>
    <lineage>
        <taxon>Bacteria</taxon>
        <taxon>Pseudomonadati</taxon>
        <taxon>Verrucomicrobiota</taxon>
        <taxon>Verrucomicrobiia</taxon>
        <taxon>Verrucomicrobiales</taxon>
        <taxon>Verrucomicrobiaceae</taxon>
        <taxon>Luteolibacter</taxon>
    </lineage>
</organism>
<dbReference type="InterPro" id="IPR036237">
    <property type="entry name" value="Xyl_isomerase-like_sf"/>
</dbReference>
<sequence>MQRRHFLELSTLAAASAAISTAQDSPATTTRPRLVFTKFLEQVPFDQLAAKIATLGADGLEAPIRKGGHIEPAQAADKLPEFVAALAKEKLKVGILTTDIVRVDKESETLLRTALAQGIKHYRLGPYEYNFKKPIAPQLAEVRAKLKDLAAMNKELGVQGQFQNHRGNNRVGSPLWDLISALEDIDPAQLGIAFDFAHATVEGANAWELNLRRAASHVVAIYFKDYKLEGRSWNPCPLGEGCVGPTSAAVVKEVLPADTPFSLHIEYVGGSGEDRVANTLEAMKQDLATLDKWLPR</sequence>
<evidence type="ECO:0000313" key="2">
    <source>
        <dbReference type="EMBL" id="MCW1916771.1"/>
    </source>
</evidence>
<dbReference type="Proteomes" id="UP001165653">
    <property type="component" value="Unassembled WGS sequence"/>
</dbReference>
<dbReference type="SUPFAM" id="SSF51658">
    <property type="entry name" value="Xylose isomerase-like"/>
    <property type="match status" value="1"/>
</dbReference>
<keyword evidence="2" id="KW-0413">Isomerase</keyword>
<keyword evidence="3" id="KW-1185">Reference proteome</keyword>
<dbReference type="PANTHER" id="PTHR12110">
    <property type="entry name" value="HYDROXYPYRUVATE ISOMERASE"/>
    <property type="match status" value="1"/>
</dbReference>
<dbReference type="Gene3D" id="3.20.20.150">
    <property type="entry name" value="Divalent-metal-dependent TIM barrel enzymes"/>
    <property type="match status" value="1"/>
</dbReference>
<dbReference type="InterPro" id="IPR013022">
    <property type="entry name" value="Xyl_isomerase-like_TIM-brl"/>
</dbReference>
<dbReference type="InterPro" id="IPR050312">
    <property type="entry name" value="IolE/XylAMocC-like"/>
</dbReference>
<protein>
    <submittedName>
        <fullName evidence="2">Sugar phosphate isomerase/epimerase</fullName>
    </submittedName>
</protein>
<name>A0ABT3GBA5_9BACT</name>
<proteinExistence type="predicted"/>
<gene>
    <name evidence="2" type="ORF">OJ996_24500</name>
</gene>
<evidence type="ECO:0000313" key="3">
    <source>
        <dbReference type="Proteomes" id="UP001165653"/>
    </source>
</evidence>
<evidence type="ECO:0000259" key="1">
    <source>
        <dbReference type="Pfam" id="PF01261"/>
    </source>
</evidence>